<dbReference type="GO" id="GO:0020037">
    <property type="term" value="F:heme binding"/>
    <property type="evidence" value="ECO:0007669"/>
    <property type="project" value="InterPro"/>
</dbReference>
<evidence type="ECO:0000256" key="16">
    <source>
        <dbReference type="ARBA" id="ARBA00082981"/>
    </source>
</evidence>
<evidence type="ECO:0000256" key="11">
    <source>
        <dbReference type="ARBA" id="ARBA00023166"/>
    </source>
</evidence>
<dbReference type="PROSITE" id="PS00086">
    <property type="entry name" value="CYTOCHROME_P450"/>
    <property type="match status" value="1"/>
</dbReference>
<evidence type="ECO:0000256" key="1">
    <source>
        <dbReference type="ARBA" id="ARBA00001971"/>
    </source>
</evidence>
<dbReference type="GO" id="GO:0008203">
    <property type="term" value="P:cholesterol metabolic process"/>
    <property type="evidence" value="ECO:0007669"/>
    <property type="project" value="UniProtKB-KW"/>
</dbReference>
<reference evidence="19 21" key="1">
    <citation type="submission" date="2016-09" db="EMBL/GenBank/DDBJ databases">
        <title>genome sequences of unsequenced Mycobacteria.</title>
        <authorList>
            <person name="Greninger A.L."/>
            <person name="Jerome K.R."/>
            <person name="Mcnair B."/>
            <person name="Wallis C."/>
            <person name="Fang F."/>
        </authorList>
    </citation>
    <scope>NUCLEOTIDE SEQUENCE [LARGE SCALE GENOMIC DNA]</scope>
    <source>
        <strain evidence="19 21">BM1</strain>
    </source>
</reference>
<comment type="caution">
    <text evidence="20">The sequence shown here is derived from an EMBL/GenBank/DDBJ whole genome shotgun (WGS) entry which is preliminary data.</text>
</comment>
<keyword evidence="22" id="KW-1185">Reference proteome</keyword>
<dbReference type="InterPro" id="IPR017972">
    <property type="entry name" value="Cyt_P450_CS"/>
</dbReference>
<evidence type="ECO:0000313" key="20">
    <source>
        <dbReference type="EMBL" id="PEG54562.1"/>
    </source>
</evidence>
<dbReference type="SUPFAM" id="SSF48264">
    <property type="entry name" value="Cytochrome P450"/>
    <property type="match status" value="1"/>
</dbReference>
<dbReference type="Proteomes" id="UP000191039">
    <property type="component" value="Unassembled WGS sequence"/>
</dbReference>
<evidence type="ECO:0000256" key="9">
    <source>
        <dbReference type="ARBA" id="ARBA00023033"/>
    </source>
</evidence>
<keyword evidence="6" id="KW-0442">Lipid degradation</keyword>
<accession>A0A1Q4HEX2</accession>
<dbReference type="GO" id="GO:0005506">
    <property type="term" value="F:iron ion binding"/>
    <property type="evidence" value="ECO:0007669"/>
    <property type="project" value="InterPro"/>
</dbReference>
<evidence type="ECO:0000313" key="19">
    <source>
        <dbReference type="EMBL" id="OPE54766.1"/>
    </source>
</evidence>
<dbReference type="Proteomes" id="UP000220340">
    <property type="component" value="Unassembled WGS sequence"/>
</dbReference>
<proteinExistence type="inferred from homology"/>
<keyword evidence="11" id="KW-1207">Sterol metabolism</keyword>
<dbReference type="InterPro" id="IPR002397">
    <property type="entry name" value="Cyt_P450_B"/>
</dbReference>
<dbReference type="OrthoDB" id="502624at2"/>
<dbReference type="Pfam" id="PF00067">
    <property type="entry name" value="p450"/>
    <property type="match status" value="1"/>
</dbReference>
<gene>
    <name evidence="19" type="ORF">BV510_08515</name>
    <name evidence="20" type="ORF">CRI78_10205</name>
</gene>
<comment type="pathway">
    <text evidence="13">Steroid metabolism; cholesterol degradation.</text>
</comment>
<dbReference type="InterPro" id="IPR036396">
    <property type="entry name" value="Cyt_P450_sf"/>
</dbReference>
<dbReference type="RefSeq" id="WP_073856420.1">
    <property type="nucleotide sequence ID" value="NZ_BAAATC010000020.1"/>
</dbReference>
<dbReference type="GO" id="GO:0004497">
    <property type="term" value="F:monooxygenase activity"/>
    <property type="evidence" value="ECO:0007669"/>
    <property type="project" value="UniProtKB-KW"/>
</dbReference>
<dbReference type="EMBL" id="MIJD01000065">
    <property type="protein sequence ID" value="OPE54766.1"/>
    <property type="molecule type" value="Genomic_DNA"/>
</dbReference>
<keyword evidence="5 18" id="KW-0479">Metal-binding</keyword>
<evidence type="ECO:0000256" key="5">
    <source>
        <dbReference type="ARBA" id="ARBA00022723"/>
    </source>
</evidence>
<evidence type="ECO:0000256" key="8">
    <source>
        <dbReference type="ARBA" id="ARBA00023004"/>
    </source>
</evidence>
<comment type="cofactor">
    <cofactor evidence="1">
        <name>heme</name>
        <dbReference type="ChEBI" id="CHEBI:30413"/>
    </cofactor>
</comment>
<dbReference type="Gene3D" id="1.10.630.10">
    <property type="entry name" value="Cytochrome P450"/>
    <property type="match status" value="1"/>
</dbReference>
<dbReference type="GO" id="GO:0016042">
    <property type="term" value="P:lipid catabolic process"/>
    <property type="evidence" value="ECO:0007669"/>
    <property type="project" value="UniProtKB-KW"/>
</dbReference>
<protein>
    <recommendedName>
        <fullName evidence="14">Steroid C26-monooxygenase</fullName>
    </recommendedName>
    <alternativeName>
        <fullName evidence="15">Cholest-4-en-3-one C26-monooxygenase</fullName>
    </alternativeName>
    <alternativeName>
        <fullName evidence="17">Cholesterol C26-monooxygenase</fullName>
    </alternativeName>
    <alternativeName>
        <fullName evidence="16">Steroid C27-monooxygenase</fullName>
    </alternativeName>
</protein>
<evidence type="ECO:0000256" key="13">
    <source>
        <dbReference type="ARBA" id="ARBA00049645"/>
    </source>
</evidence>
<evidence type="ECO:0000256" key="3">
    <source>
        <dbReference type="ARBA" id="ARBA00022548"/>
    </source>
</evidence>
<dbReference type="AlphaFoldDB" id="A0A1Q4HEX2"/>
<organism evidence="20 22">
    <name type="scientific">Mycolicibacterium diernhoferi</name>
    <dbReference type="NCBI Taxonomy" id="1801"/>
    <lineage>
        <taxon>Bacteria</taxon>
        <taxon>Bacillati</taxon>
        <taxon>Actinomycetota</taxon>
        <taxon>Actinomycetes</taxon>
        <taxon>Mycobacteriales</taxon>
        <taxon>Mycobacteriaceae</taxon>
        <taxon>Mycolicibacterium</taxon>
    </lineage>
</organism>
<evidence type="ECO:0000256" key="17">
    <source>
        <dbReference type="ARBA" id="ARBA00083909"/>
    </source>
</evidence>
<keyword evidence="12" id="KW-0753">Steroid metabolism</keyword>
<evidence type="ECO:0000313" key="21">
    <source>
        <dbReference type="Proteomes" id="UP000191039"/>
    </source>
</evidence>
<comment type="similarity">
    <text evidence="2 18">Belongs to the cytochrome P450 family.</text>
</comment>
<evidence type="ECO:0000256" key="14">
    <source>
        <dbReference type="ARBA" id="ARBA00070775"/>
    </source>
</evidence>
<keyword evidence="9 18" id="KW-0503">Monooxygenase</keyword>
<keyword evidence="8 18" id="KW-0408">Iron</keyword>
<evidence type="ECO:0000256" key="7">
    <source>
        <dbReference type="ARBA" id="ARBA00023002"/>
    </source>
</evidence>
<evidence type="ECO:0000256" key="6">
    <source>
        <dbReference type="ARBA" id="ARBA00022963"/>
    </source>
</evidence>
<reference evidence="20 22" key="2">
    <citation type="submission" date="2017-10" db="EMBL/GenBank/DDBJ databases">
        <title>The new phylogeny of genus Mycobacterium.</title>
        <authorList>
            <person name="Tortoli E."/>
            <person name="Trovato A."/>
            <person name="Cirillo D.M."/>
        </authorList>
    </citation>
    <scope>NUCLEOTIDE SEQUENCE [LARGE SCALE GENOMIC DNA]</scope>
    <source>
        <strain evidence="20 22">IP141170001</strain>
    </source>
</reference>
<dbReference type="PANTHER" id="PTHR46696:SF1">
    <property type="entry name" value="CYTOCHROME P450 YJIB-RELATED"/>
    <property type="match status" value="1"/>
</dbReference>
<evidence type="ECO:0000313" key="22">
    <source>
        <dbReference type="Proteomes" id="UP000220340"/>
    </source>
</evidence>
<dbReference type="InterPro" id="IPR001128">
    <property type="entry name" value="Cyt_P450"/>
</dbReference>
<name>A0A1Q4HEX2_9MYCO</name>
<evidence type="ECO:0000256" key="18">
    <source>
        <dbReference type="RuleBase" id="RU000461"/>
    </source>
</evidence>
<evidence type="ECO:0000256" key="10">
    <source>
        <dbReference type="ARBA" id="ARBA00023098"/>
    </source>
</evidence>
<evidence type="ECO:0000256" key="2">
    <source>
        <dbReference type="ARBA" id="ARBA00010617"/>
    </source>
</evidence>
<evidence type="ECO:0000256" key="4">
    <source>
        <dbReference type="ARBA" id="ARBA00022617"/>
    </source>
</evidence>
<dbReference type="PANTHER" id="PTHR46696">
    <property type="entry name" value="P450, PUTATIVE (EUROFUNG)-RELATED"/>
    <property type="match status" value="1"/>
</dbReference>
<sequence length="422" mass="46885">MTEIASPPAKCPIGSFDPLDPQTMQVPHPWYQALRKEAPVHFVAERGMWFVTARDLVAQALSDHEVFSSAFGLPQMPPPASVAAEVESLKAQGWDMIPTLLTADPPDHHYYRRMVARAFTPKFVAQREPTIRSIVTQLLDALPVGEPVEFVEQFAAPLPLRVIAQALNVPDARIDDFRRWSDQFALTIGAEIDDAGALEQARSLLEYQRYFAAELEDRRTAPQDDLLTGLVQASNANDDEPLTTGAALSIIQQILIAGNETSRKLMTGTLHQLAADPTWWTWLQEDPGPRSELLVEESLRFLTPVQSMFRITKAEAELGGYTIPAGSLVVLVFGSANRDEAHFEDGEKFNPQRPNAKTHLAFGQGIHSCLGAALARLQARIALEDIARRFSSVELAQDNDLEYEPSFMLRGLKRLHLTFQAN</sequence>
<dbReference type="GO" id="GO:0016705">
    <property type="term" value="F:oxidoreductase activity, acting on paired donors, with incorporation or reduction of molecular oxygen"/>
    <property type="evidence" value="ECO:0007669"/>
    <property type="project" value="InterPro"/>
</dbReference>
<keyword evidence="4 18" id="KW-0349">Heme</keyword>
<dbReference type="EMBL" id="PDCR01000011">
    <property type="protein sequence ID" value="PEG54562.1"/>
    <property type="molecule type" value="Genomic_DNA"/>
</dbReference>
<dbReference type="FunFam" id="1.10.630.10:FF:000018">
    <property type="entry name" value="Cytochrome P450 monooxygenase"/>
    <property type="match status" value="1"/>
</dbReference>
<evidence type="ECO:0000256" key="12">
    <source>
        <dbReference type="ARBA" id="ARBA00023221"/>
    </source>
</evidence>
<dbReference type="STRING" id="1801.BRW64_11835"/>
<dbReference type="PRINTS" id="PR00359">
    <property type="entry name" value="BP450"/>
</dbReference>
<evidence type="ECO:0000256" key="15">
    <source>
        <dbReference type="ARBA" id="ARBA00079588"/>
    </source>
</evidence>
<keyword evidence="3" id="KW-0153">Cholesterol metabolism</keyword>
<keyword evidence="7 18" id="KW-0560">Oxidoreductase</keyword>
<keyword evidence="10" id="KW-0443">Lipid metabolism</keyword>